<gene>
    <name evidence="1" type="ORF">BpHYR1_029252</name>
</gene>
<name>A0A3M7S2D4_BRAPC</name>
<evidence type="ECO:0000313" key="1">
    <source>
        <dbReference type="EMBL" id="RNA29819.1"/>
    </source>
</evidence>
<organism evidence="1 2">
    <name type="scientific">Brachionus plicatilis</name>
    <name type="common">Marine rotifer</name>
    <name type="synonym">Brachionus muelleri</name>
    <dbReference type="NCBI Taxonomy" id="10195"/>
    <lineage>
        <taxon>Eukaryota</taxon>
        <taxon>Metazoa</taxon>
        <taxon>Spiralia</taxon>
        <taxon>Gnathifera</taxon>
        <taxon>Rotifera</taxon>
        <taxon>Eurotatoria</taxon>
        <taxon>Monogononta</taxon>
        <taxon>Pseudotrocha</taxon>
        <taxon>Ploima</taxon>
        <taxon>Brachionidae</taxon>
        <taxon>Brachionus</taxon>
    </lineage>
</organism>
<accession>A0A3M7S2D4</accession>
<dbReference type="AlphaFoldDB" id="A0A3M7S2D4"/>
<comment type="caution">
    <text evidence="1">The sequence shown here is derived from an EMBL/GenBank/DDBJ whole genome shotgun (WGS) entry which is preliminary data.</text>
</comment>
<reference evidence="1 2" key="1">
    <citation type="journal article" date="2018" name="Sci. Rep.">
        <title>Genomic signatures of local adaptation to the degree of environmental predictability in rotifers.</title>
        <authorList>
            <person name="Franch-Gras L."/>
            <person name="Hahn C."/>
            <person name="Garcia-Roger E.M."/>
            <person name="Carmona M.J."/>
            <person name="Serra M."/>
            <person name="Gomez A."/>
        </authorList>
    </citation>
    <scope>NUCLEOTIDE SEQUENCE [LARGE SCALE GENOMIC DNA]</scope>
    <source>
        <strain evidence="1">HYR1</strain>
    </source>
</reference>
<sequence>MVSFIVFLCNSKKKNCYRKPLPSILGINVKFNRNSIWNSSHRNHVKNLYCLQQGVAEDEFFELKPGVGAEIEVGYLNHLKHNALITRIVKSELEKLLQELHHLDYDLTTCFFELTH</sequence>
<protein>
    <submittedName>
        <fullName evidence="1">Uncharacterized protein</fullName>
    </submittedName>
</protein>
<proteinExistence type="predicted"/>
<evidence type="ECO:0000313" key="2">
    <source>
        <dbReference type="Proteomes" id="UP000276133"/>
    </source>
</evidence>
<dbReference type="EMBL" id="REGN01002159">
    <property type="protein sequence ID" value="RNA29819.1"/>
    <property type="molecule type" value="Genomic_DNA"/>
</dbReference>
<keyword evidence="2" id="KW-1185">Reference proteome</keyword>
<dbReference type="Proteomes" id="UP000276133">
    <property type="component" value="Unassembled WGS sequence"/>
</dbReference>